<evidence type="ECO:0000313" key="1">
    <source>
        <dbReference type="EMBL" id="PVG81543.1"/>
    </source>
</evidence>
<evidence type="ECO:0000313" key="2">
    <source>
        <dbReference type="Proteomes" id="UP000246018"/>
    </source>
</evidence>
<name>A0A2T8F755_9ACTN</name>
<protein>
    <submittedName>
        <fullName evidence="1">Uncharacterized protein</fullName>
    </submittedName>
</protein>
<dbReference type="EMBL" id="QDGZ01000007">
    <property type="protein sequence ID" value="PVG81543.1"/>
    <property type="molecule type" value="Genomic_DNA"/>
</dbReference>
<proteinExistence type="predicted"/>
<organism evidence="1 2">
    <name type="scientific">Nocardioides gansuensis</name>
    <dbReference type="NCBI Taxonomy" id="2138300"/>
    <lineage>
        <taxon>Bacteria</taxon>
        <taxon>Bacillati</taxon>
        <taxon>Actinomycetota</taxon>
        <taxon>Actinomycetes</taxon>
        <taxon>Propionibacteriales</taxon>
        <taxon>Nocardioidaceae</taxon>
        <taxon>Nocardioides</taxon>
    </lineage>
</organism>
<dbReference type="RefSeq" id="WP_116573310.1">
    <property type="nucleotide sequence ID" value="NZ_QDGZ01000007.1"/>
</dbReference>
<sequence length="135" mass="14382">MRHAFLPSRTLVAWLGATALAVLLLVDAGSLVLTRTSTPDRARDAGRAAAQAVEGLALTQRSAVVAYDAAVAVAEDHALHISTEDFRVFPDGHVQLTASRTAPTLLMHRLPRLGRYVRVSTTEIVDPSPYGSTAP</sequence>
<dbReference type="AlphaFoldDB" id="A0A2T8F755"/>
<keyword evidence="2" id="KW-1185">Reference proteome</keyword>
<reference evidence="1 2" key="1">
    <citation type="submission" date="2018-04" db="EMBL/GenBank/DDBJ databases">
        <title>Genome of Nocardioides gansuensis WSJ-1.</title>
        <authorList>
            <person name="Wu S."/>
            <person name="Wang G."/>
        </authorList>
    </citation>
    <scope>NUCLEOTIDE SEQUENCE [LARGE SCALE GENOMIC DNA]</scope>
    <source>
        <strain evidence="1 2">WSJ-1</strain>
    </source>
</reference>
<accession>A0A2T8F755</accession>
<gene>
    <name evidence="1" type="ORF">DDE18_16150</name>
</gene>
<comment type="caution">
    <text evidence="1">The sequence shown here is derived from an EMBL/GenBank/DDBJ whole genome shotgun (WGS) entry which is preliminary data.</text>
</comment>
<dbReference type="Proteomes" id="UP000246018">
    <property type="component" value="Unassembled WGS sequence"/>
</dbReference>